<accession>A0ABT0RNW3</accession>
<feature type="transmembrane region" description="Helical" evidence="1">
    <location>
        <begin position="135"/>
        <end position="153"/>
    </location>
</feature>
<feature type="transmembrane region" description="Helical" evidence="1">
    <location>
        <begin position="6"/>
        <end position="25"/>
    </location>
</feature>
<keyword evidence="1" id="KW-0812">Transmembrane</keyword>
<evidence type="ECO:0000313" key="3">
    <source>
        <dbReference type="Proteomes" id="UP001165363"/>
    </source>
</evidence>
<gene>
    <name evidence="2" type="ORF">LZ536_09825</name>
</gene>
<evidence type="ECO:0000256" key="1">
    <source>
        <dbReference type="SAM" id="Phobius"/>
    </source>
</evidence>
<protein>
    <submittedName>
        <fullName evidence="2">DUF1453 family protein</fullName>
    </submittedName>
</protein>
<sequence length="170" mass="18307">MNPDFLKTLLPILVVVVVLALRLRSMNRVRPLKPERMWVLPLLLLVLAGVTLWAHPPSPAGMAIGFGALIVGGFLGWQRGRFIHIERGVDGGLTQKASPAALILLVVIIAIRYAVRAYFGASPDANGQMSEQALIATDALLLFAVGLIAMTRVELAIRARRILAGVEAAE</sequence>
<keyword evidence="1" id="KW-0472">Membrane</keyword>
<dbReference type="InterPro" id="IPR058247">
    <property type="entry name" value="DUF1453"/>
</dbReference>
<proteinExistence type="predicted"/>
<name>A0ABT0RNW3_9SPHN</name>
<feature type="transmembrane region" description="Helical" evidence="1">
    <location>
        <begin position="37"/>
        <end position="54"/>
    </location>
</feature>
<keyword evidence="1" id="KW-1133">Transmembrane helix</keyword>
<reference evidence="2" key="1">
    <citation type="submission" date="2022-05" db="EMBL/GenBank/DDBJ databases">
        <authorList>
            <person name="Jo J.-H."/>
            <person name="Im W.-T."/>
        </authorList>
    </citation>
    <scope>NUCLEOTIDE SEQUENCE</scope>
    <source>
        <strain evidence="2">SE158</strain>
    </source>
</reference>
<organism evidence="2 3">
    <name type="scientific">Sphingomonas alba</name>
    <dbReference type="NCBI Taxonomy" id="2908208"/>
    <lineage>
        <taxon>Bacteria</taxon>
        <taxon>Pseudomonadati</taxon>
        <taxon>Pseudomonadota</taxon>
        <taxon>Alphaproteobacteria</taxon>
        <taxon>Sphingomonadales</taxon>
        <taxon>Sphingomonadaceae</taxon>
        <taxon>Sphingomonas</taxon>
    </lineage>
</organism>
<keyword evidence="3" id="KW-1185">Reference proteome</keyword>
<feature type="transmembrane region" description="Helical" evidence="1">
    <location>
        <begin position="97"/>
        <end position="115"/>
    </location>
</feature>
<comment type="caution">
    <text evidence="2">The sequence shown here is derived from an EMBL/GenBank/DDBJ whole genome shotgun (WGS) entry which is preliminary data.</text>
</comment>
<dbReference type="Pfam" id="PF07301">
    <property type="entry name" value="DUF1453"/>
    <property type="match status" value="1"/>
</dbReference>
<feature type="transmembrane region" description="Helical" evidence="1">
    <location>
        <begin position="60"/>
        <end position="77"/>
    </location>
</feature>
<dbReference type="RefSeq" id="WP_249848620.1">
    <property type="nucleotide sequence ID" value="NZ_JAMGBD010000002.1"/>
</dbReference>
<dbReference type="EMBL" id="JAMGBD010000002">
    <property type="protein sequence ID" value="MCL6684195.1"/>
    <property type="molecule type" value="Genomic_DNA"/>
</dbReference>
<dbReference type="Proteomes" id="UP001165363">
    <property type="component" value="Unassembled WGS sequence"/>
</dbReference>
<evidence type="ECO:0000313" key="2">
    <source>
        <dbReference type="EMBL" id="MCL6684195.1"/>
    </source>
</evidence>